<protein>
    <recommendedName>
        <fullName evidence="8">Protein p34</fullName>
    </recommendedName>
</protein>
<feature type="transmembrane region" description="Helical" evidence="9">
    <location>
        <begin position="115"/>
        <end position="138"/>
    </location>
</feature>
<dbReference type="EMBL" id="ACQA01000001">
    <property type="protein sequence ID" value="EEQ96284.1"/>
    <property type="molecule type" value="Genomic_DNA"/>
</dbReference>
<organism evidence="12 13">
    <name type="scientific">Brucella intermedia LMG 3301</name>
    <dbReference type="NCBI Taxonomy" id="641118"/>
    <lineage>
        <taxon>Bacteria</taxon>
        <taxon>Pseudomonadati</taxon>
        <taxon>Pseudomonadota</taxon>
        <taxon>Alphaproteobacteria</taxon>
        <taxon>Hyphomicrobiales</taxon>
        <taxon>Brucellaceae</taxon>
        <taxon>Brucella/Ochrobactrum group</taxon>
        <taxon>Brucella</taxon>
    </lineage>
</organism>
<evidence type="ECO:0000256" key="3">
    <source>
        <dbReference type="ARBA" id="ARBA00022448"/>
    </source>
</evidence>
<dbReference type="Pfam" id="PF01545">
    <property type="entry name" value="Cation_efflux"/>
    <property type="match status" value="1"/>
</dbReference>
<feature type="domain" description="Cation efflux protein cytoplasmic" evidence="11">
    <location>
        <begin position="292"/>
        <end position="367"/>
    </location>
</feature>
<evidence type="ECO:0000256" key="6">
    <source>
        <dbReference type="ARBA" id="ARBA00022989"/>
    </source>
</evidence>
<dbReference type="InterPro" id="IPR036837">
    <property type="entry name" value="Cation_efflux_CTD_sf"/>
</dbReference>
<dbReference type="HOGENOM" id="CLU_013430_3_0_5"/>
<dbReference type="GO" id="GO:0015086">
    <property type="term" value="F:cadmium ion transmembrane transporter activity"/>
    <property type="evidence" value="ECO:0007669"/>
    <property type="project" value="TreeGrafter"/>
</dbReference>
<keyword evidence="5 9" id="KW-0812">Transmembrane</keyword>
<feature type="domain" description="Cation efflux protein transmembrane" evidence="10">
    <location>
        <begin position="95"/>
        <end position="285"/>
    </location>
</feature>
<feature type="transmembrane region" description="Helical" evidence="9">
    <location>
        <begin position="158"/>
        <end position="176"/>
    </location>
</feature>
<evidence type="ECO:0000259" key="11">
    <source>
        <dbReference type="Pfam" id="PF16916"/>
    </source>
</evidence>
<comment type="similarity">
    <text evidence="2">Belongs to the cation diffusion facilitator (CDF) transporter (TC 2.A.4) family.</text>
</comment>
<dbReference type="SUPFAM" id="SSF161111">
    <property type="entry name" value="Cation efflux protein transmembrane domain-like"/>
    <property type="match status" value="1"/>
</dbReference>
<sequence length="382" mass="41556">MNCCRICQMRCGCVPRAGAHPKSVKRFRIRCAVHDKPLERRSVSTGSNRAPRVFIVALSYAKPLRTFAGNALDQDNQRFIMDASAKVRRLAAWSIPIAFGVMGLKYLAYALTGSVALYSDALESIVNVIAAVGAWWAIRMSYKPADGNHPFGHHKAEYISAVVEGVLITVAALLIFREAWFALETPRKLDEPWLGLAINTAAAVINGLWATLLIRTGRKFRSPALEADGKHIMTDVFTSAGVLVGLVGAVVTGWAILDPLLAILVAINILWQGWHVINSSVQGLMDIAVEPTEEMRIRDVISANAGGAIEVHDLKTRIAGRVTFIEFHLVVAADMSVGDAHVICDRIEDALKKEIDSARVVIHVEPEDEAKLPPGTSAVPFA</sequence>
<keyword evidence="7 9" id="KW-0472">Membrane</keyword>
<dbReference type="AlphaFoldDB" id="C4WFI7"/>
<feature type="transmembrane region" description="Helical" evidence="9">
    <location>
        <begin position="90"/>
        <end position="109"/>
    </location>
</feature>
<dbReference type="Proteomes" id="UP000004386">
    <property type="component" value="Unassembled WGS sequence"/>
</dbReference>
<dbReference type="InterPro" id="IPR027469">
    <property type="entry name" value="Cation_efflux_TMD_sf"/>
</dbReference>
<dbReference type="InterPro" id="IPR050291">
    <property type="entry name" value="CDF_Transporter"/>
</dbReference>
<dbReference type="GO" id="GO:0005886">
    <property type="term" value="C:plasma membrane"/>
    <property type="evidence" value="ECO:0007669"/>
    <property type="project" value="UniProtKB-SubCell"/>
</dbReference>
<evidence type="ECO:0000256" key="2">
    <source>
        <dbReference type="ARBA" id="ARBA00008114"/>
    </source>
</evidence>
<keyword evidence="6 9" id="KW-1133">Transmembrane helix</keyword>
<reference evidence="12 13" key="1">
    <citation type="submission" date="2009-05" db="EMBL/GenBank/DDBJ databases">
        <authorList>
            <person name="Setubal J.C."/>
            <person name="Boyle S."/>
            <person name="Crasta O.R."/>
            <person name="Gillespie J.J."/>
            <person name="Kenyon R.W."/>
            <person name="Lu J."/>
            <person name="Mane S."/>
            <person name="Nagrani S."/>
            <person name="Shallom J.M."/>
            <person name="Shallom S."/>
            <person name="Shukla M."/>
            <person name="Snyder E.E."/>
            <person name="Sobral B.W."/>
            <person name="Wattam A.R."/>
            <person name="Will R."/>
            <person name="Williams K."/>
            <person name="Yoo H."/>
            <person name="Munk C."/>
            <person name="Tapia R."/>
            <person name="Green L."/>
            <person name="Rogers Y."/>
            <person name="Detter J.C."/>
            <person name="Bruce D."/>
            <person name="Brettin T.S."/>
            <person name="Tsolis R."/>
        </authorList>
    </citation>
    <scope>NUCLEOTIDE SEQUENCE [LARGE SCALE GENOMIC DNA]</scope>
    <source>
        <strain evidence="12 13">LMG 3301</strain>
    </source>
</reference>
<evidence type="ECO:0000256" key="5">
    <source>
        <dbReference type="ARBA" id="ARBA00022692"/>
    </source>
</evidence>
<keyword evidence="3" id="KW-0813">Transport</keyword>
<dbReference type="NCBIfam" id="TIGR01297">
    <property type="entry name" value="CDF"/>
    <property type="match status" value="1"/>
</dbReference>
<gene>
    <name evidence="12" type="ORF">OINT_1001709</name>
</gene>
<dbReference type="InterPro" id="IPR058533">
    <property type="entry name" value="Cation_efflux_TM"/>
</dbReference>
<evidence type="ECO:0000256" key="1">
    <source>
        <dbReference type="ARBA" id="ARBA00004651"/>
    </source>
</evidence>
<evidence type="ECO:0000256" key="9">
    <source>
        <dbReference type="SAM" id="Phobius"/>
    </source>
</evidence>
<dbReference type="GO" id="GO:0015341">
    <property type="term" value="F:zinc efflux antiporter activity"/>
    <property type="evidence" value="ECO:0007669"/>
    <property type="project" value="TreeGrafter"/>
</dbReference>
<evidence type="ECO:0000259" key="10">
    <source>
        <dbReference type="Pfam" id="PF01545"/>
    </source>
</evidence>
<dbReference type="SUPFAM" id="SSF160240">
    <property type="entry name" value="Cation efflux protein cytoplasmic domain-like"/>
    <property type="match status" value="1"/>
</dbReference>
<dbReference type="InterPro" id="IPR027470">
    <property type="entry name" value="Cation_efflux_CTD"/>
</dbReference>
<comment type="caution">
    <text evidence="12">The sequence shown here is derived from an EMBL/GenBank/DDBJ whole genome shotgun (WGS) entry which is preliminary data.</text>
</comment>
<dbReference type="FunFam" id="3.30.70.1350:FF:000002">
    <property type="entry name" value="Ferrous-iron efflux pump FieF"/>
    <property type="match status" value="1"/>
</dbReference>
<evidence type="ECO:0000256" key="7">
    <source>
        <dbReference type="ARBA" id="ARBA00023136"/>
    </source>
</evidence>
<evidence type="ECO:0000313" key="12">
    <source>
        <dbReference type="EMBL" id="EEQ96284.1"/>
    </source>
</evidence>
<evidence type="ECO:0000256" key="8">
    <source>
        <dbReference type="ARBA" id="ARBA00068882"/>
    </source>
</evidence>
<feature type="transmembrane region" description="Helical" evidence="9">
    <location>
        <begin position="236"/>
        <end position="254"/>
    </location>
</feature>
<dbReference type="GO" id="GO:0006882">
    <property type="term" value="P:intracellular zinc ion homeostasis"/>
    <property type="evidence" value="ECO:0007669"/>
    <property type="project" value="TreeGrafter"/>
</dbReference>
<dbReference type="GO" id="GO:0015093">
    <property type="term" value="F:ferrous iron transmembrane transporter activity"/>
    <property type="evidence" value="ECO:0007669"/>
    <property type="project" value="TreeGrafter"/>
</dbReference>
<dbReference type="InterPro" id="IPR002524">
    <property type="entry name" value="Cation_efflux"/>
</dbReference>
<comment type="subcellular location">
    <subcellularLocation>
        <location evidence="1">Cell membrane</location>
        <topology evidence="1">Multi-pass membrane protein</topology>
    </subcellularLocation>
</comment>
<dbReference type="Gene3D" id="1.20.1510.10">
    <property type="entry name" value="Cation efflux protein transmembrane domain"/>
    <property type="match status" value="1"/>
</dbReference>
<accession>C4WFI7</accession>
<feature type="transmembrane region" description="Helical" evidence="9">
    <location>
        <begin position="196"/>
        <end position="215"/>
    </location>
</feature>
<dbReference type="Gene3D" id="3.30.70.1350">
    <property type="entry name" value="Cation efflux protein, cytoplasmic domain"/>
    <property type="match status" value="1"/>
</dbReference>
<evidence type="ECO:0000256" key="4">
    <source>
        <dbReference type="ARBA" id="ARBA00022475"/>
    </source>
</evidence>
<evidence type="ECO:0000313" key="13">
    <source>
        <dbReference type="Proteomes" id="UP000004386"/>
    </source>
</evidence>
<keyword evidence="4" id="KW-1003">Cell membrane</keyword>
<proteinExistence type="inferred from homology"/>
<dbReference type="PANTHER" id="PTHR43840:SF15">
    <property type="entry name" value="MITOCHONDRIAL METAL TRANSPORTER 1-RELATED"/>
    <property type="match status" value="1"/>
</dbReference>
<dbReference type="Pfam" id="PF16916">
    <property type="entry name" value="ZT_dimer"/>
    <property type="match status" value="1"/>
</dbReference>
<name>C4WFI7_9HYPH</name>
<dbReference type="PANTHER" id="PTHR43840">
    <property type="entry name" value="MITOCHONDRIAL METAL TRANSPORTER 1-RELATED"/>
    <property type="match status" value="1"/>
</dbReference>